<evidence type="ECO:0000256" key="11">
    <source>
        <dbReference type="SAM" id="SignalP"/>
    </source>
</evidence>
<keyword evidence="6" id="KW-0677">Repeat</keyword>
<dbReference type="PANTHER" id="PTHR48007">
    <property type="entry name" value="LEUCINE-RICH REPEAT RECEPTOR-LIKE PROTEIN KINASE PXC1"/>
    <property type="match status" value="1"/>
</dbReference>
<dbReference type="PANTHER" id="PTHR48007:SF38">
    <property type="entry name" value="LEUCINE-RICH REPEAT PROTEIN KINASE FAMILY PROTEIN"/>
    <property type="match status" value="1"/>
</dbReference>
<comment type="caution">
    <text evidence="13">The sequence shown here is derived from an EMBL/GenBank/DDBJ whole genome shotgun (WGS) entry which is preliminary data.</text>
</comment>
<keyword evidence="9" id="KW-0325">Glycoprotein</keyword>
<dbReference type="InterPro" id="IPR001611">
    <property type="entry name" value="Leu-rich_rpt"/>
</dbReference>
<accession>A0AAE2CMB0</accession>
<comment type="similarity">
    <text evidence="2">Belongs to the protein kinase superfamily. Ser/Thr protein kinase family.</text>
</comment>
<dbReference type="FunFam" id="3.80.10.10:FF:000041">
    <property type="entry name" value="LRR receptor-like serine/threonine-protein kinase ERECTA"/>
    <property type="match status" value="1"/>
</dbReference>
<evidence type="ECO:0000256" key="3">
    <source>
        <dbReference type="ARBA" id="ARBA00022614"/>
    </source>
</evidence>
<dbReference type="InterPro" id="IPR000719">
    <property type="entry name" value="Prot_kinase_dom"/>
</dbReference>
<evidence type="ECO:0000256" key="5">
    <source>
        <dbReference type="ARBA" id="ARBA00022729"/>
    </source>
</evidence>
<dbReference type="InterPro" id="IPR013210">
    <property type="entry name" value="LRR_N_plant-typ"/>
</dbReference>
<protein>
    <submittedName>
        <fullName evidence="13">Pollen receptor-like kinase</fullName>
    </submittedName>
</protein>
<evidence type="ECO:0000259" key="12">
    <source>
        <dbReference type="PROSITE" id="PS50011"/>
    </source>
</evidence>
<dbReference type="Pfam" id="PF00069">
    <property type="entry name" value="Pkinase"/>
    <property type="match status" value="1"/>
</dbReference>
<keyword evidence="7 10" id="KW-1133">Transmembrane helix</keyword>
<dbReference type="EMBL" id="JACGWO010000005">
    <property type="protein sequence ID" value="KAK4427415.1"/>
    <property type="molecule type" value="Genomic_DNA"/>
</dbReference>
<keyword evidence="13" id="KW-0675">Receptor</keyword>
<dbReference type="InterPro" id="IPR008271">
    <property type="entry name" value="Ser/Thr_kinase_AS"/>
</dbReference>
<feature type="domain" description="Protein kinase" evidence="12">
    <location>
        <begin position="351"/>
        <end position="624"/>
    </location>
</feature>
<dbReference type="Pfam" id="PF13855">
    <property type="entry name" value="LRR_8"/>
    <property type="match status" value="1"/>
</dbReference>
<keyword evidence="5 11" id="KW-0732">Signal</keyword>
<dbReference type="Gene3D" id="1.10.510.10">
    <property type="entry name" value="Transferase(Phosphotransferase) domain 1"/>
    <property type="match status" value="1"/>
</dbReference>
<keyword evidence="3" id="KW-0433">Leucine-rich repeat</keyword>
<name>A0AAE2CMB0_9LAMI</name>
<dbReference type="GO" id="GO:0005524">
    <property type="term" value="F:ATP binding"/>
    <property type="evidence" value="ECO:0007669"/>
    <property type="project" value="InterPro"/>
</dbReference>
<evidence type="ECO:0000256" key="6">
    <source>
        <dbReference type="ARBA" id="ARBA00022737"/>
    </source>
</evidence>
<dbReference type="Proteomes" id="UP001293254">
    <property type="component" value="Unassembled WGS sequence"/>
</dbReference>
<feature type="signal peptide" evidence="11">
    <location>
        <begin position="1"/>
        <end position="23"/>
    </location>
</feature>
<proteinExistence type="inferred from homology"/>
<reference evidence="13" key="2">
    <citation type="journal article" date="2024" name="Plant">
        <title>Genomic evolution and insights into agronomic trait innovations of Sesamum species.</title>
        <authorList>
            <person name="Miao H."/>
            <person name="Wang L."/>
            <person name="Qu L."/>
            <person name="Liu H."/>
            <person name="Sun Y."/>
            <person name="Le M."/>
            <person name="Wang Q."/>
            <person name="Wei S."/>
            <person name="Zheng Y."/>
            <person name="Lin W."/>
            <person name="Duan Y."/>
            <person name="Cao H."/>
            <person name="Xiong S."/>
            <person name="Wang X."/>
            <person name="Wei L."/>
            <person name="Li C."/>
            <person name="Ma Q."/>
            <person name="Ju M."/>
            <person name="Zhao R."/>
            <person name="Li G."/>
            <person name="Mu C."/>
            <person name="Tian Q."/>
            <person name="Mei H."/>
            <person name="Zhang T."/>
            <person name="Gao T."/>
            <person name="Zhang H."/>
        </authorList>
    </citation>
    <scope>NUCLEOTIDE SEQUENCE</scope>
    <source>
        <strain evidence="13">3651</strain>
    </source>
</reference>
<dbReference type="Pfam" id="PF08263">
    <property type="entry name" value="LRRNT_2"/>
    <property type="match status" value="1"/>
</dbReference>
<dbReference type="PROSITE" id="PS50011">
    <property type="entry name" value="PROTEIN_KINASE_DOM"/>
    <property type="match status" value="1"/>
</dbReference>
<dbReference type="SUPFAM" id="SSF52058">
    <property type="entry name" value="L domain-like"/>
    <property type="match status" value="1"/>
</dbReference>
<dbReference type="Gene3D" id="3.30.200.20">
    <property type="entry name" value="Phosphorylase Kinase, domain 1"/>
    <property type="match status" value="1"/>
</dbReference>
<dbReference type="Pfam" id="PF00560">
    <property type="entry name" value="LRR_1"/>
    <property type="match status" value="1"/>
</dbReference>
<evidence type="ECO:0000256" key="1">
    <source>
        <dbReference type="ARBA" id="ARBA00004370"/>
    </source>
</evidence>
<dbReference type="Gene3D" id="3.80.10.10">
    <property type="entry name" value="Ribonuclease Inhibitor"/>
    <property type="match status" value="2"/>
</dbReference>
<feature type="chain" id="PRO_5042261784" evidence="11">
    <location>
        <begin position="24"/>
        <end position="630"/>
    </location>
</feature>
<dbReference type="AlphaFoldDB" id="A0AAE2CMB0"/>
<dbReference type="GO" id="GO:0016020">
    <property type="term" value="C:membrane"/>
    <property type="evidence" value="ECO:0007669"/>
    <property type="project" value="UniProtKB-SubCell"/>
</dbReference>
<dbReference type="InterPro" id="IPR011009">
    <property type="entry name" value="Kinase-like_dom_sf"/>
</dbReference>
<evidence type="ECO:0000256" key="9">
    <source>
        <dbReference type="ARBA" id="ARBA00023180"/>
    </source>
</evidence>
<dbReference type="SMART" id="SM00220">
    <property type="entry name" value="S_TKc"/>
    <property type="match status" value="1"/>
</dbReference>
<dbReference type="SUPFAM" id="SSF56112">
    <property type="entry name" value="Protein kinase-like (PK-like)"/>
    <property type="match status" value="1"/>
</dbReference>
<dbReference type="InterPro" id="IPR032675">
    <property type="entry name" value="LRR_dom_sf"/>
</dbReference>
<keyword evidence="13" id="KW-0418">Kinase</keyword>
<keyword evidence="13" id="KW-0808">Transferase</keyword>
<reference evidence="13" key="1">
    <citation type="submission" date="2020-06" db="EMBL/GenBank/DDBJ databases">
        <authorList>
            <person name="Li T."/>
            <person name="Hu X."/>
            <person name="Zhang T."/>
            <person name="Song X."/>
            <person name="Zhang H."/>
            <person name="Dai N."/>
            <person name="Sheng W."/>
            <person name="Hou X."/>
            <person name="Wei L."/>
        </authorList>
    </citation>
    <scope>NUCLEOTIDE SEQUENCE</scope>
    <source>
        <strain evidence="13">3651</strain>
        <tissue evidence="13">Leaf</tissue>
    </source>
</reference>
<gene>
    <name evidence="13" type="ORF">Salat_1510400</name>
</gene>
<organism evidence="13 14">
    <name type="scientific">Sesamum alatum</name>
    <dbReference type="NCBI Taxonomy" id="300844"/>
    <lineage>
        <taxon>Eukaryota</taxon>
        <taxon>Viridiplantae</taxon>
        <taxon>Streptophyta</taxon>
        <taxon>Embryophyta</taxon>
        <taxon>Tracheophyta</taxon>
        <taxon>Spermatophyta</taxon>
        <taxon>Magnoliopsida</taxon>
        <taxon>eudicotyledons</taxon>
        <taxon>Gunneridae</taxon>
        <taxon>Pentapetalae</taxon>
        <taxon>asterids</taxon>
        <taxon>lamiids</taxon>
        <taxon>Lamiales</taxon>
        <taxon>Pedaliaceae</taxon>
        <taxon>Sesamum</taxon>
    </lineage>
</organism>
<comment type="subcellular location">
    <subcellularLocation>
        <location evidence="1">Membrane</location>
    </subcellularLocation>
</comment>
<evidence type="ECO:0000313" key="14">
    <source>
        <dbReference type="Proteomes" id="UP001293254"/>
    </source>
</evidence>
<evidence type="ECO:0000256" key="7">
    <source>
        <dbReference type="ARBA" id="ARBA00022989"/>
    </source>
</evidence>
<keyword evidence="8 10" id="KW-0472">Membrane</keyword>
<evidence type="ECO:0000256" key="2">
    <source>
        <dbReference type="ARBA" id="ARBA00008684"/>
    </source>
</evidence>
<dbReference type="GO" id="GO:0004672">
    <property type="term" value="F:protein kinase activity"/>
    <property type="evidence" value="ECO:0007669"/>
    <property type="project" value="InterPro"/>
</dbReference>
<evidence type="ECO:0000256" key="4">
    <source>
        <dbReference type="ARBA" id="ARBA00022692"/>
    </source>
</evidence>
<evidence type="ECO:0000313" key="13">
    <source>
        <dbReference type="EMBL" id="KAK4427415.1"/>
    </source>
</evidence>
<keyword evidence="14" id="KW-1185">Reference proteome</keyword>
<evidence type="ECO:0000256" key="10">
    <source>
        <dbReference type="SAM" id="Phobius"/>
    </source>
</evidence>
<dbReference type="PROSITE" id="PS00108">
    <property type="entry name" value="PROTEIN_KINASE_ST"/>
    <property type="match status" value="1"/>
</dbReference>
<keyword evidence="4 10" id="KW-0812">Transmembrane</keyword>
<evidence type="ECO:0000256" key="8">
    <source>
        <dbReference type="ARBA" id="ARBA00023136"/>
    </source>
</evidence>
<sequence>MIHVHGPLLFFHVFVVIFQTTNSKTVEAEALLKLKESFQNATVLDSWKPGTEPCAQGKHWVGVVCAHGVVSGLLLGHSGLSGKIDVDALVLLSRLRSVAFLSNSFSGPIPDFNRLGALRGLYISDNQFLGEIPSDYFSKMAGLKKVWLSRNEFSGPVPSSLARLSQLLELHLENNQFSGTIPPLEQKNLVSLNLSNNNLEGEIPAGLLKFSPNAFQGNAGLCGGNSGRACDHSATPSPDSPKDHNSKNGLKIAIWVIVAVILVLLLIIVAVIAILLMRRTQETLFDAPVKENLDTPVRTYSTNVKKDINSNRKGFGSAYRAVSSRRGKPAGDLVLINNDNGSQFGMSDLMKAAAEVLGNGSLGLSYKAMMDGGATVVVKRIKEMNKTGRDKFDAEMRRLANLKHKNLLRILAYHYRKEEKLLVYEYQQKGSLMFLLHGDRGISHADLTWPVRFKIIQGIARGLGYLHTELSTHELPHGDLKSSNVLLTRDYEPLLSDYGFCPLISSSQAAEALSAYKSPEAALNLHVSPKSDVFCLGVMILEILSGKFPCQFLLNAQGGTDLVQWIRSAIQEGREADLLDPDIANAKNFQSGMVQLLHIGAACTETNPDRRLDLREAIRRIDDIDTCQRG</sequence>
<dbReference type="InterPro" id="IPR046959">
    <property type="entry name" value="PRK1-6/SRF4-like"/>
</dbReference>
<feature type="transmembrane region" description="Helical" evidence="10">
    <location>
        <begin position="252"/>
        <end position="276"/>
    </location>
</feature>